<feature type="region of interest" description="Disordered" evidence="1">
    <location>
        <begin position="196"/>
        <end position="222"/>
    </location>
</feature>
<comment type="caution">
    <text evidence="3">The sequence shown here is derived from an EMBL/GenBank/DDBJ whole genome shotgun (WGS) entry which is preliminary data.</text>
</comment>
<feature type="compositionally biased region" description="Basic and acidic residues" evidence="1">
    <location>
        <begin position="196"/>
        <end position="211"/>
    </location>
</feature>
<feature type="domain" description="Flagellar hook-length control protein-like C-terminal" evidence="2">
    <location>
        <begin position="283"/>
        <end position="362"/>
    </location>
</feature>
<dbReference type="InterPro" id="IPR038610">
    <property type="entry name" value="FliK-like_C_sf"/>
</dbReference>
<sequence length="416" mass="47593">MELNFLNTIRKDAMENLPQKEKSVSKDKENSNTFQKLLDKGKTNTDEKKISNNEKVSGSNEVKSEKVEEKLEEKVEECIENLDENSLEELKKQIVNLLAKVYPDEIQVENISNKELKDLICKFINDNCDFSEILNKNSLDESLTKLLSQLNMDENINDSSIKELIEKSLKEAINSFKKEVNNAENKEMPKLVVDIKENSKDSLKDNTKENSNKNNNDSSKNLLKSELIKEDKLLEKISGEKQELPLNKFNNLLSKISNNPVEDIPKDNFLINKTSFNEDIIKSIKYMNLNNIQDLVVKVNPKHLGEIVINLTMEGDMMKAQLKAVNKETVALLNANVKEIMDKLTNDTIKIQNVEVSVYNEDTTYFNDGSYKENQSNENNKEKNNNINGTENIDESNLNSESEDKDSNDDMLNVLV</sequence>
<feature type="compositionally biased region" description="Basic and acidic residues" evidence="1">
    <location>
        <begin position="37"/>
        <end position="52"/>
    </location>
</feature>
<feature type="compositionally biased region" description="Low complexity" evidence="1">
    <location>
        <begin position="212"/>
        <end position="222"/>
    </location>
</feature>
<evidence type="ECO:0000313" key="3">
    <source>
        <dbReference type="EMBL" id="NEU03502.1"/>
    </source>
</evidence>
<dbReference type="Proteomes" id="UP000481872">
    <property type="component" value="Unassembled WGS sequence"/>
</dbReference>
<evidence type="ECO:0000313" key="4">
    <source>
        <dbReference type="Proteomes" id="UP000481872"/>
    </source>
</evidence>
<dbReference type="Gene3D" id="3.30.750.140">
    <property type="match status" value="1"/>
</dbReference>
<dbReference type="InterPro" id="IPR021136">
    <property type="entry name" value="Flagellar_hook_control-like_C"/>
</dbReference>
<organism evidence="3 4">
    <name type="scientific">Clostridium senegalense</name>
    <dbReference type="NCBI Taxonomy" id="1465809"/>
    <lineage>
        <taxon>Bacteria</taxon>
        <taxon>Bacillati</taxon>
        <taxon>Bacillota</taxon>
        <taxon>Clostridia</taxon>
        <taxon>Eubacteriales</taxon>
        <taxon>Clostridiaceae</taxon>
        <taxon>Clostridium</taxon>
    </lineage>
</organism>
<evidence type="ECO:0000256" key="1">
    <source>
        <dbReference type="SAM" id="MobiDB-lite"/>
    </source>
</evidence>
<evidence type="ECO:0000259" key="2">
    <source>
        <dbReference type="Pfam" id="PF02120"/>
    </source>
</evidence>
<dbReference type="EMBL" id="JAAGPU010000001">
    <property type="protein sequence ID" value="NEU03502.1"/>
    <property type="molecule type" value="Genomic_DNA"/>
</dbReference>
<proteinExistence type="predicted"/>
<dbReference type="RefSeq" id="WP_199868849.1">
    <property type="nucleotide sequence ID" value="NZ_JAAGPU010000001.1"/>
</dbReference>
<accession>A0A6M0H1J5</accession>
<gene>
    <name evidence="3" type="ORF">G3M99_01270</name>
</gene>
<feature type="compositionally biased region" description="Basic and acidic residues" evidence="1">
    <location>
        <begin position="9"/>
        <end position="30"/>
    </location>
</feature>
<dbReference type="AlphaFoldDB" id="A0A6M0H1J5"/>
<dbReference type="CDD" id="cd17470">
    <property type="entry name" value="T3SS_Flik_C"/>
    <property type="match status" value="1"/>
</dbReference>
<feature type="region of interest" description="Disordered" evidence="1">
    <location>
        <begin position="367"/>
        <end position="416"/>
    </location>
</feature>
<dbReference type="Pfam" id="PF02120">
    <property type="entry name" value="Flg_hook"/>
    <property type="match status" value="1"/>
</dbReference>
<reference evidence="3 4" key="1">
    <citation type="submission" date="2020-02" db="EMBL/GenBank/DDBJ databases">
        <title>Genome assembly of a novel Clostridium senegalense strain.</title>
        <authorList>
            <person name="Gupta T.B."/>
            <person name="Jauregui R."/>
            <person name="Maclean P."/>
            <person name="Nawarathana A."/>
            <person name="Brightwell G."/>
        </authorList>
    </citation>
    <scope>NUCLEOTIDE SEQUENCE [LARGE SCALE GENOMIC DNA]</scope>
    <source>
        <strain evidence="3 4">AGRFS4</strain>
    </source>
</reference>
<protein>
    <recommendedName>
        <fullName evidence="2">Flagellar hook-length control protein-like C-terminal domain-containing protein</fullName>
    </recommendedName>
</protein>
<feature type="compositionally biased region" description="Low complexity" evidence="1">
    <location>
        <begin position="385"/>
        <end position="400"/>
    </location>
</feature>
<keyword evidence="4" id="KW-1185">Reference proteome</keyword>
<name>A0A6M0H1J5_9CLOT</name>
<feature type="region of interest" description="Disordered" evidence="1">
    <location>
        <begin position="1"/>
        <end position="64"/>
    </location>
</feature>